<dbReference type="InterPro" id="IPR002314">
    <property type="entry name" value="aa-tRNA-synt_IIb"/>
</dbReference>
<dbReference type="PANTHER" id="PTHR11778">
    <property type="entry name" value="SERYL-TRNA SYNTHETASE"/>
    <property type="match status" value="1"/>
</dbReference>
<comment type="caution">
    <text evidence="16">The sequence shown here is derived from an EMBL/GenBank/DDBJ whole genome shotgun (WGS) entry which is preliminary data.</text>
</comment>
<dbReference type="Gene3D" id="3.30.930.10">
    <property type="entry name" value="Bira Bifunctional Protein, Domain 2"/>
    <property type="match status" value="1"/>
</dbReference>
<feature type="non-terminal residue" evidence="16">
    <location>
        <position position="1"/>
    </location>
</feature>
<evidence type="ECO:0000256" key="13">
    <source>
        <dbReference type="SAM" id="Coils"/>
    </source>
</evidence>
<evidence type="ECO:0000313" key="17">
    <source>
        <dbReference type="Proteomes" id="UP000824469"/>
    </source>
</evidence>
<organism evidence="16 17">
    <name type="scientific">Taxus chinensis</name>
    <name type="common">Chinese yew</name>
    <name type="synonym">Taxus wallichiana var. chinensis</name>
    <dbReference type="NCBI Taxonomy" id="29808"/>
    <lineage>
        <taxon>Eukaryota</taxon>
        <taxon>Viridiplantae</taxon>
        <taxon>Streptophyta</taxon>
        <taxon>Embryophyta</taxon>
        <taxon>Tracheophyta</taxon>
        <taxon>Spermatophyta</taxon>
        <taxon>Pinopsida</taxon>
        <taxon>Pinidae</taxon>
        <taxon>Conifers II</taxon>
        <taxon>Cupressales</taxon>
        <taxon>Taxaceae</taxon>
        <taxon>Taxus</taxon>
    </lineage>
</organism>
<dbReference type="InterPro" id="IPR015866">
    <property type="entry name" value="Ser-tRNA-synth_1_N"/>
</dbReference>
<protein>
    <recommendedName>
        <fullName evidence="2">serine--tRNA ligase</fullName>
        <ecNumber evidence="2">6.1.1.11</ecNumber>
    </recommendedName>
    <alternativeName>
        <fullName evidence="8">Seryl-tRNA synthetase</fullName>
    </alternativeName>
</protein>
<dbReference type="InterPro" id="IPR045864">
    <property type="entry name" value="aa-tRNA-synth_II/BPL/LPL"/>
</dbReference>
<feature type="binding site" evidence="12">
    <location>
        <begin position="272"/>
        <end position="274"/>
    </location>
    <ligand>
        <name>ATP</name>
        <dbReference type="ChEBI" id="CHEBI:30616"/>
    </ligand>
</feature>
<feature type="binding site" evidence="11">
    <location>
        <position position="295"/>
    </location>
    <ligand>
        <name>L-serine</name>
        <dbReference type="ChEBI" id="CHEBI:33384"/>
    </ligand>
</feature>
<dbReference type="PIRSF" id="PIRSF001529">
    <property type="entry name" value="Ser-tRNA-synth_IIa"/>
    <property type="match status" value="1"/>
</dbReference>
<feature type="site" description="Important for serine binding" evidence="11">
    <location>
        <position position="399"/>
    </location>
</feature>
<keyword evidence="5 12" id="KW-0067">ATP-binding</keyword>
<dbReference type="Proteomes" id="UP000824469">
    <property type="component" value="Unassembled WGS sequence"/>
</dbReference>
<evidence type="ECO:0000256" key="2">
    <source>
        <dbReference type="ARBA" id="ARBA00012840"/>
    </source>
</evidence>
<comment type="subunit">
    <text evidence="10">Homodimer. The tRNA molecule binds across the dimer.</text>
</comment>
<sequence length="471" mass="53666">GYRFYNMLDINLFREDKGNDPERVRESQRRRFAKVELVDEVIELDKAWRQRQYELDNLRKEFNKMNKEVAKLKIAKEDASEVIKQTEENKKSTAKKEIEVQDAKSTLDSLLGVIGNLVHDSVPISNDEANNAVTHTWGKCRDEPNLKNHVELVQLLGIADLEKGADIAGGRGYFLKGDGVLLNQALINFGLAFLRKRGYSPLQTPFFMRKEIMAECAQLAQFDEELYKVTGEGDDKYLIATAEQPLCSYHRGNWLHPSTLPIRYAGYSSCFRKEAGSHGKDTLGIFRVHQFEKVEQFCITSPNGNDSWDMHKEMIQNSEDFYKELNIPYQIVSIVSGALNDAAAKKYDLEAWFPASKTYRELVSCSNCTDYQSRKLEIRYGQKKSNEQTKQYAHLLNSTLTATERTICCILENYQKEDGVEIPEALRPFMLGIDFLPFQQVAAKDSKAKKTKPKVVPGEDKTAAVNGQPSK</sequence>
<dbReference type="CDD" id="cd00770">
    <property type="entry name" value="SerRS_core"/>
    <property type="match status" value="1"/>
</dbReference>
<dbReference type="SUPFAM" id="SSF55681">
    <property type="entry name" value="Class II aaRS and biotin synthetases"/>
    <property type="match status" value="1"/>
</dbReference>
<evidence type="ECO:0000256" key="6">
    <source>
        <dbReference type="ARBA" id="ARBA00022917"/>
    </source>
</evidence>
<dbReference type="FunFam" id="3.30.930.10:FF:000026">
    <property type="entry name" value="Seryl-tRNA synthetase, cytoplasmic"/>
    <property type="match status" value="1"/>
</dbReference>
<dbReference type="GO" id="GO:0004828">
    <property type="term" value="F:serine-tRNA ligase activity"/>
    <property type="evidence" value="ECO:0007669"/>
    <property type="project" value="UniProtKB-EC"/>
</dbReference>
<feature type="domain" description="Aminoacyl-transfer RNA synthetases class-II family profile" evidence="15">
    <location>
        <begin position="148"/>
        <end position="428"/>
    </location>
</feature>
<feature type="binding site" evidence="12">
    <location>
        <begin position="361"/>
        <end position="364"/>
    </location>
    <ligand>
        <name>ATP</name>
        <dbReference type="ChEBI" id="CHEBI:30616"/>
    </ligand>
</feature>
<keyword evidence="13" id="KW-0175">Coiled coil</keyword>
<dbReference type="PRINTS" id="PR00981">
    <property type="entry name" value="TRNASYNTHSER"/>
</dbReference>
<dbReference type="FunFam" id="1.10.287.40:FF:000003">
    <property type="entry name" value="Serine--tRNA ligase cytoplasmic"/>
    <property type="match status" value="1"/>
</dbReference>
<dbReference type="Gene3D" id="1.10.287.40">
    <property type="entry name" value="Serine-tRNA synthetase, tRNA binding domain"/>
    <property type="match status" value="1"/>
</dbReference>
<dbReference type="EC" id="6.1.1.11" evidence="2"/>
<proteinExistence type="inferred from homology"/>
<keyword evidence="6" id="KW-0648">Protein biosynthesis</keyword>
<keyword evidence="4" id="KW-0547">Nucleotide-binding</keyword>
<dbReference type="PROSITE" id="PS50862">
    <property type="entry name" value="AA_TRNA_LIGASE_II"/>
    <property type="match status" value="1"/>
</dbReference>
<dbReference type="Pfam" id="PF00587">
    <property type="entry name" value="tRNA-synt_2b"/>
    <property type="match status" value="1"/>
</dbReference>
<feature type="binding site" evidence="11">
    <location>
        <position position="241"/>
    </location>
    <ligand>
        <name>L-serine</name>
        <dbReference type="ChEBI" id="CHEBI:33384"/>
    </ligand>
</feature>
<evidence type="ECO:0000256" key="8">
    <source>
        <dbReference type="ARBA" id="ARBA00031113"/>
    </source>
</evidence>
<evidence type="ECO:0000256" key="1">
    <source>
        <dbReference type="ARBA" id="ARBA00010728"/>
    </source>
</evidence>
<dbReference type="InterPro" id="IPR042103">
    <property type="entry name" value="SerRS_1_N_sf"/>
</dbReference>
<dbReference type="InterPro" id="IPR006195">
    <property type="entry name" value="aa-tRNA-synth_II"/>
</dbReference>
<dbReference type="AlphaFoldDB" id="A0AA38CMX8"/>
<dbReference type="OMA" id="GYTPCFR"/>
<dbReference type="InterPro" id="IPR033729">
    <property type="entry name" value="SerRS_core"/>
</dbReference>
<dbReference type="EMBL" id="JAHRHJ020000010">
    <property type="protein sequence ID" value="KAH9299614.1"/>
    <property type="molecule type" value="Genomic_DNA"/>
</dbReference>
<reference evidence="16 17" key="1">
    <citation type="journal article" date="2021" name="Nat. Plants">
        <title>The Taxus genome provides insights into paclitaxel biosynthesis.</title>
        <authorList>
            <person name="Xiong X."/>
            <person name="Gou J."/>
            <person name="Liao Q."/>
            <person name="Li Y."/>
            <person name="Zhou Q."/>
            <person name="Bi G."/>
            <person name="Li C."/>
            <person name="Du R."/>
            <person name="Wang X."/>
            <person name="Sun T."/>
            <person name="Guo L."/>
            <person name="Liang H."/>
            <person name="Lu P."/>
            <person name="Wu Y."/>
            <person name="Zhang Z."/>
            <person name="Ro D.K."/>
            <person name="Shang Y."/>
            <person name="Huang S."/>
            <person name="Yan J."/>
        </authorList>
    </citation>
    <scope>NUCLEOTIDE SEQUENCE [LARGE SCALE GENOMIC DNA]</scope>
    <source>
        <strain evidence="16">Ta-2019</strain>
    </source>
</reference>
<dbReference type="GO" id="GO:0006434">
    <property type="term" value="P:seryl-tRNA aminoacylation"/>
    <property type="evidence" value="ECO:0007669"/>
    <property type="project" value="InterPro"/>
</dbReference>
<keyword evidence="3" id="KW-0436">Ligase</keyword>
<accession>A0AA38CMX8</accession>
<evidence type="ECO:0000256" key="9">
    <source>
        <dbReference type="ARBA" id="ARBA00048823"/>
    </source>
</evidence>
<evidence type="ECO:0000256" key="7">
    <source>
        <dbReference type="ARBA" id="ARBA00023146"/>
    </source>
</evidence>
<keyword evidence="17" id="KW-1185">Reference proteome</keyword>
<feature type="non-terminal residue" evidence="16">
    <location>
        <position position="471"/>
    </location>
</feature>
<feature type="binding site" evidence="11">
    <location>
        <position position="272"/>
    </location>
    <ligand>
        <name>L-serine</name>
        <dbReference type="ChEBI" id="CHEBI:33384"/>
    </ligand>
</feature>
<feature type="coiled-coil region" evidence="13">
    <location>
        <begin position="55"/>
        <end position="96"/>
    </location>
</feature>
<name>A0AA38CMX8_TAXCH</name>
<dbReference type="Pfam" id="PF02403">
    <property type="entry name" value="Seryl_tRNA_N"/>
    <property type="match status" value="1"/>
</dbReference>
<keyword evidence="7" id="KW-0030">Aminoacyl-tRNA synthetase</keyword>
<evidence type="ECO:0000256" key="11">
    <source>
        <dbReference type="PIRSR" id="PIRSR001529-1"/>
    </source>
</evidence>
<dbReference type="InterPro" id="IPR010978">
    <property type="entry name" value="tRNA-bd_arm"/>
</dbReference>
<comment type="catalytic activity">
    <reaction evidence="9">
        <text>tRNA(Ser) + L-serine + ATP = L-seryl-tRNA(Ser) + AMP + diphosphate + H(+)</text>
        <dbReference type="Rhea" id="RHEA:12292"/>
        <dbReference type="Rhea" id="RHEA-COMP:9669"/>
        <dbReference type="Rhea" id="RHEA-COMP:9703"/>
        <dbReference type="ChEBI" id="CHEBI:15378"/>
        <dbReference type="ChEBI" id="CHEBI:30616"/>
        <dbReference type="ChEBI" id="CHEBI:33019"/>
        <dbReference type="ChEBI" id="CHEBI:33384"/>
        <dbReference type="ChEBI" id="CHEBI:78442"/>
        <dbReference type="ChEBI" id="CHEBI:78533"/>
        <dbReference type="ChEBI" id="CHEBI:456215"/>
        <dbReference type="EC" id="6.1.1.11"/>
    </reaction>
</comment>
<evidence type="ECO:0000313" key="16">
    <source>
        <dbReference type="EMBL" id="KAH9299614.1"/>
    </source>
</evidence>
<feature type="binding site" evidence="12">
    <location>
        <begin position="288"/>
        <end position="291"/>
    </location>
    <ligand>
        <name>ATP</name>
        <dbReference type="ChEBI" id="CHEBI:30616"/>
    </ligand>
</feature>
<dbReference type="SUPFAM" id="SSF46589">
    <property type="entry name" value="tRNA-binding arm"/>
    <property type="match status" value="1"/>
</dbReference>
<evidence type="ECO:0000256" key="3">
    <source>
        <dbReference type="ARBA" id="ARBA00022598"/>
    </source>
</evidence>
<gene>
    <name evidence="16" type="ORF">KI387_031296</name>
</gene>
<evidence type="ECO:0000256" key="10">
    <source>
        <dbReference type="ARBA" id="ARBA00065699"/>
    </source>
</evidence>
<feature type="region of interest" description="Disordered" evidence="14">
    <location>
        <begin position="447"/>
        <end position="471"/>
    </location>
</feature>
<comment type="similarity">
    <text evidence="1">Belongs to the class-II aminoacyl-tRNA synthetase family. Type-1 seryl-tRNA synthetase subfamily.</text>
</comment>
<evidence type="ECO:0000256" key="5">
    <source>
        <dbReference type="ARBA" id="ARBA00022840"/>
    </source>
</evidence>
<evidence type="ECO:0000259" key="15">
    <source>
        <dbReference type="PROSITE" id="PS50862"/>
    </source>
</evidence>
<feature type="binding site" evidence="11">
    <location>
        <position position="397"/>
    </location>
    <ligand>
        <name>L-serine</name>
        <dbReference type="ChEBI" id="CHEBI:33384"/>
    </ligand>
</feature>
<evidence type="ECO:0000256" key="14">
    <source>
        <dbReference type="SAM" id="MobiDB-lite"/>
    </source>
</evidence>
<dbReference type="InterPro" id="IPR002317">
    <property type="entry name" value="Ser-tRNA-ligase_type_1"/>
</dbReference>
<evidence type="ECO:0000256" key="12">
    <source>
        <dbReference type="PIRSR" id="PIRSR001529-2"/>
    </source>
</evidence>
<evidence type="ECO:0000256" key="4">
    <source>
        <dbReference type="ARBA" id="ARBA00022741"/>
    </source>
</evidence>
<dbReference type="NCBIfam" id="TIGR00414">
    <property type="entry name" value="serS"/>
    <property type="match status" value="1"/>
</dbReference>
<dbReference type="GO" id="GO:0005524">
    <property type="term" value="F:ATP binding"/>
    <property type="evidence" value="ECO:0007669"/>
    <property type="project" value="UniProtKB-KW"/>
</dbReference>